<keyword evidence="3" id="KW-1185">Reference proteome</keyword>
<accession>A0A9N8EQP0</accession>
<feature type="region of interest" description="Disordered" evidence="1">
    <location>
        <begin position="367"/>
        <end position="393"/>
    </location>
</feature>
<gene>
    <name evidence="2" type="ORF">SEMRO_1408_G270110.1</name>
</gene>
<reference evidence="2" key="1">
    <citation type="submission" date="2020-06" db="EMBL/GenBank/DDBJ databases">
        <authorList>
            <consortium name="Plant Systems Biology data submission"/>
        </authorList>
    </citation>
    <scope>NUCLEOTIDE SEQUENCE</scope>
    <source>
        <strain evidence="2">D6</strain>
    </source>
</reference>
<comment type="caution">
    <text evidence="2">The sequence shown here is derived from an EMBL/GenBank/DDBJ whole genome shotgun (WGS) entry which is preliminary data.</text>
</comment>
<dbReference type="Proteomes" id="UP001153069">
    <property type="component" value="Unassembled WGS sequence"/>
</dbReference>
<evidence type="ECO:0000256" key="1">
    <source>
        <dbReference type="SAM" id="MobiDB-lite"/>
    </source>
</evidence>
<feature type="compositionally biased region" description="Polar residues" evidence="1">
    <location>
        <begin position="279"/>
        <end position="289"/>
    </location>
</feature>
<protein>
    <submittedName>
        <fullName evidence="2">Uncharacterized protein</fullName>
    </submittedName>
</protein>
<evidence type="ECO:0000313" key="3">
    <source>
        <dbReference type="Proteomes" id="UP001153069"/>
    </source>
</evidence>
<organism evidence="2 3">
    <name type="scientific">Seminavis robusta</name>
    <dbReference type="NCBI Taxonomy" id="568900"/>
    <lineage>
        <taxon>Eukaryota</taxon>
        <taxon>Sar</taxon>
        <taxon>Stramenopiles</taxon>
        <taxon>Ochrophyta</taxon>
        <taxon>Bacillariophyta</taxon>
        <taxon>Bacillariophyceae</taxon>
        <taxon>Bacillariophycidae</taxon>
        <taxon>Naviculales</taxon>
        <taxon>Naviculaceae</taxon>
        <taxon>Seminavis</taxon>
    </lineage>
</organism>
<feature type="region of interest" description="Disordered" evidence="1">
    <location>
        <begin position="249"/>
        <end position="348"/>
    </location>
</feature>
<name>A0A9N8EQP0_9STRA</name>
<feature type="compositionally biased region" description="Low complexity" evidence="1">
    <location>
        <begin position="267"/>
        <end position="278"/>
    </location>
</feature>
<dbReference type="AlphaFoldDB" id="A0A9N8EQP0"/>
<proteinExistence type="predicted"/>
<dbReference type="EMBL" id="CAICTM010001406">
    <property type="protein sequence ID" value="CAB9523364.1"/>
    <property type="molecule type" value="Genomic_DNA"/>
</dbReference>
<evidence type="ECO:0000313" key="2">
    <source>
        <dbReference type="EMBL" id="CAB9523364.1"/>
    </source>
</evidence>
<sequence length="393" mass="44411">MPPYYIGNLAISRIKDDGNVETIRYPCKYGYPFGQPSDYTTTELGQQLLEQFFEYNMHVMKDLKIRDGIDLIAMAQKKEALVEHARKRNKLGPLRVYLTSWNLLAPWLTRYPDNYPLPPVNCQWFKEDLGKLILLKLMIVNPIANPDMAHTICIRTNTQYDEMCLRYKYWMDFDLETLPDETVYLVKFGHLETEIVANVLCRNASHEDEEIAKLAGEALEAIESHFEDVDVPAEVETNKPPVIIELFPTASEDDSDSTPDLAPFAYTGGTSRGSPSPSFQHCSQLSQPSILPVQKKSPNPSPTKRHREDTPSTTCLSRAFPESDSAFASGGYEQNHSASDASDACNEADAPVRDIQKIMEEGFAEMRRREEEGSEFDDSATHLNSYLYSGGKD</sequence>